<protein>
    <submittedName>
        <fullName evidence="1">Uncharacterized protein</fullName>
    </submittedName>
</protein>
<dbReference type="AlphaFoldDB" id="A0A540KLC8"/>
<organism evidence="1 2">
    <name type="scientific">Malus baccata</name>
    <name type="common">Siberian crab apple</name>
    <name type="synonym">Pyrus baccata</name>
    <dbReference type="NCBI Taxonomy" id="106549"/>
    <lineage>
        <taxon>Eukaryota</taxon>
        <taxon>Viridiplantae</taxon>
        <taxon>Streptophyta</taxon>
        <taxon>Embryophyta</taxon>
        <taxon>Tracheophyta</taxon>
        <taxon>Spermatophyta</taxon>
        <taxon>Magnoliopsida</taxon>
        <taxon>eudicotyledons</taxon>
        <taxon>Gunneridae</taxon>
        <taxon>Pentapetalae</taxon>
        <taxon>rosids</taxon>
        <taxon>fabids</taxon>
        <taxon>Rosales</taxon>
        <taxon>Rosaceae</taxon>
        <taxon>Amygdaloideae</taxon>
        <taxon>Maleae</taxon>
        <taxon>Malus</taxon>
    </lineage>
</organism>
<dbReference type="EMBL" id="VIEB01001132">
    <property type="protein sequence ID" value="TQD75023.1"/>
    <property type="molecule type" value="Genomic_DNA"/>
</dbReference>
<sequence length="102" mass="10956">MDTGAERLLIEQWAKKTLLMARSLSASSKDINTFMFMQGMLKGNGLVTFTVAEDGETIKQVALLFDLQGQSKFDPVMDSSALGKGVLDRAAAPSSLCSRPIG</sequence>
<reference evidence="1 2" key="1">
    <citation type="journal article" date="2019" name="G3 (Bethesda)">
        <title>Sequencing of a Wild Apple (Malus baccata) Genome Unravels the Differences Between Cultivated and Wild Apple Species Regarding Disease Resistance and Cold Tolerance.</title>
        <authorList>
            <person name="Chen X."/>
        </authorList>
    </citation>
    <scope>NUCLEOTIDE SEQUENCE [LARGE SCALE GENOMIC DNA]</scope>
    <source>
        <strain evidence="2">cv. Shandingzi</strain>
        <tissue evidence="1">Leaves</tissue>
    </source>
</reference>
<proteinExistence type="predicted"/>
<gene>
    <name evidence="1" type="ORF">C1H46_039442</name>
</gene>
<comment type="caution">
    <text evidence="1">The sequence shown here is derived from an EMBL/GenBank/DDBJ whole genome shotgun (WGS) entry which is preliminary data.</text>
</comment>
<dbReference type="Proteomes" id="UP000315295">
    <property type="component" value="Unassembled WGS sequence"/>
</dbReference>
<evidence type="ECO:0000313" key="1">
    <source>
        <dbReference type="EMBL" id="TQD75023.1"/>
    </source>
</evidence>
<keyword evidence="2" id="KW-1185">Reference proteome</keyword>
<evidence type="ECO:0000313" key="2">
    <source>
        <dbReference type="Proteomes" id="UP000315295"/>
    </source>
</evidence>
<accession>A0A540KLC8</accession>
<name>A0A540KLC8_MALBA</name>